<reference evidence="1" key="1">
    <citation type="submission" date="2014-09" db="EMBL/GenBank/DDBJ databases">
        <authorList>
            <person name="Magalhaes I.L.F."/>
            <person name="Oliveira U."/>
            <person name="Santos F.R."/>
            <person name="Vidigal T.H.D.A."/>
            <person name="Brescovit A.D."/>
            <person name="Santos A.J."/>
        </authorList>
    </citation>
    <scope>NUCLEOTIDE SEQUENCE</scope>
    <source>
        <tissue evidence="1">Shoot tissue taken approximately 20 cm above the soil surface</tissue>
    </source>
</reference>
<organism evidence="1">
    <name type="scientific">Arundo donax</name>
    <name type="common">Giant reed</name>
    <name type="synonym">Donax arundinaceus</name>
    <dbReference type="NCBI Taxonomy" id="35708"/>
    <lineage>
        <taxon>Eukaryota</taxon>
        <taxon>Viridiplantae</taxon>
        <taxon>Streptophyta</taxon>
        <taxon>Embryophyta</taxon>
        <taxon>Tracheophyta</taxon>
        <taxon>Spermatophyta</taxon>
        <taxon>Magnoliopsida</taxon>
        <taxon>Liliopsida</taxon>
        <taxon>Poales</taxon>
        <taxon>Poaceae</taxon>
        <taxon>PACMAD clade</taxon>
        <taxon>Arundinoideae</taxon>
        <taxon>Arundineae</taxon>
        <taxon>Arundo</taxon>
    </lineage>
</organism>
<sequence length="22" mass="2722">MFPYDILLNAHLFWFTKAFMIC</sequence>
<reference evidence="1" key="2">
    <citation type="journal article" date="2015" name="Data Brief">
        <title>Shoot transcriptome of the giant reed, Arundo donax.</title>
        <authorList>
            <person name="Barrero R.A."/>
            <person name="Guerrero F.D."/>
            <person name="Moolhuijzen P."/>
            <person name="Goolsby J.A."/>
            <person name="Tidwell J."/>
            <person name="Bellgard S.E."/>
            <person name="Bellgard M.I."/>
        </authorList>
    </citation>
    <scope>NUCLEOTIDE SEQUENCE</scope>
    <source>
        <tissue evidence="1">Shoot tissue taken approximately 20 cm above the soil surface</tissue>
    </source>
</reference>
<protein>
    <submittedName>
        <fullName evidence="1">Uncharacterized protein</fullName>
    </submittedName>
</protein>
<accession>A0A0A9EVI5</accession>
<evidence type="ECO:0000313" key="1">
    <source>
        <dbReference type="EMBL" id="JAE03004.1"/>
    </source>
</evidence>
<dbReference type="EMBL" id="GBRH01194892">
    <property type="protein sequence ID" value="JAE03004.1"/>
    <property type="molecule type" value="Transcribed_RNA"/>
</dbReference>
<proteinExistence type="predicted"/>
<name>A0A0A9EVI5_ARUDO</name>
<dbReference type="AlphaFoldDB" id="A0A0A9EVI5"/>